<evidence type="ECO:0000313" key="2">
    <source>
        <dbReference type="EMBL" id="MFC4060201.1"/>
    </source>
</evidence>
<keyword evidence="3" id="KW-1185">Reference proteome</keyword>
<name>A0ABV8I7S5_9ACTN</name>
<dbReference type="Pfam" id="PF19876">
    <property type="entry name" value="DUF6349"/>
    <property type="match status" value="1"/>
</dbReference>
<feature type="region of interest" description="Disordered" evidence="1">
    <location>
        <begin position="1"/>
        <end position="22"/>
    </location>
</feature>
<dbReference type="RefSeq" id="WP_377289227.1">
    <property type="nucleotide sequence ID" value="NZ_JBHSBM010000018.1"/>
</dbReference>
<dbReference type="Proteomes" id="UP001595850">
    <property type="component" value="Unassembled WGS sequence"/>
</dbReference>
<feature type="compositionally biased region" description="Polar residues" evidence="1">
    <location>
        <begin position="1"/>
        <end position="14"/>
    </location>
</feature>
<reference evidence="3" key="1">
    <citation type="journal article" date="2019" name="Int. J. Syst. Evol. Microbiol.">
        <title>The Global Catalogue of Microorganisms (GCM) 10K type strain sequencing project: providing services to taxonomists for standard genome sequencing and annotation.</title>
        <authorList>
            <consortium name="The Broad Institute Genomics Platform"/>
            <consortium name="The Broad Institute Genome Sequencing Center for Infectious Disease"/>
            <person name="Wu L."/>
            <person name="Ma J."/>
        </authorList>
    </citation>
    <scope>NUCLEOTIDE SEQUENCE [LARGE SCALE GENOMIC DNA]</scope>
    <source>
        <strain evidence="3">TBRC 4489</strain>
    </source>
</reference>
<dbReference type="InterPro" id="IPR045930">
    <property type="entry name" value="DUF6349"/>
</dbReference>
<evidence type="ECO:0000256" key="1">
    <source>
        <dbReference type="SAM" id="MobiDB-lite"/>
    </source>
</evidence>
<gene>
    <name evidence="2" type="ORF">ACFOWE_18000</name>
</gene>
<protein>
    <submittedName>
        <fullName evidence="2">DUF6349 family protein</fullName>
    </submittedName>
</protein>
<organism evidence="2 3">
    <name type="scientific">Planomonospora corallina</name>
    <dbReference type="NCBI Taxonomy" id="1806052"/>
    <lineage>
        <taxon>Bacteria</taxon>
        <taxon>Bacillati</taxon>
        <taxon>Actinomycetota</taxon>
        <taxon>Actinomycetes</taxon>
        <taxon>Streptosporangiales</taxon>
        <taxon>Streptosporangiaceae</taxon>
        <taxon>Planomonospora</taxon>
    </lineage>
</organism>
<dbReference type="EMBL" id="JBHSBM010000018">
    <property type="protein sequence ID" value="MFC4060201.1"/>
    <property type="molecule type" value="Genomic_DNA"/>
</dbReference>
<comment type="caution">
    <text evidence="2">The sequence shown here is derived from an EMBL/GenBank/DDBJ whole genome shotgun (WGS) entry which is preliminary data.</text>
</comment>
<sequence>MPATRTALSVSTTHPDPGPPGGHCRVTVLSWHVQASEDAPETVADPGYHLRYRSHCGGRDSEGPIRSRENEAVEDGCDHAYPGWRELPVMEKRPYEGAPLRRWEAECRRVYPAGWFDRQGPVRDYRTAGGTRHVPGYAPGGGYCMAVVRREPTHPAPAPAAVQDALFT</sequence>
<proteinExistence type="predicted"/>
<evidence type="ECO:0000313" key="3">
    <source>
        <dbReference type="Proteomes" id="UP001595850"/>
    </source>
</evidence>
<accession>A0ABV8I7S5</accession>